<keyword evidence="2 9" id="KW-0812">Transmembrane</keyword>
<dbReference type="PANTHER" id="PTHR13407">
    <property type="entry name" value="RNF121 PROTEIN"/>
    <property type="match status" value="1"/>
</dbReference>
<dbReference type="EMBL" id="JH604636">
    <property type="protein sequence ID" value="EHY65336.1"/>
    <property type="molecule type" value="Genomic_DNA"/>
</dbReference>
<evidence type="ECO:0000313" key="12">
    <source>
        <dbReference type="EMBL" id="KFG27042.1"/>
    </source>
</evidence>
<keyword evidence="13" id="KW-1185">Reference proteome</keyword>
<organism evidence="11">
    <name type="scientific">Nematocida ausubeli (strain ATCC PRA-371 / ERTm2)</name>
    <name type="common">Nematode killer fungus</name>
    <dbReference type="NCBI Taxonomy" id="1913371"/>
    <lineage>
        <taxon>Eukaryota</taxon>
        <taxon>Fungi</taxon>
        <taxon>Fungi incertae sedis</taxon>
        <taxon>Microsporidia</taxon>
        <taxon>Nematocida</taxon>
    </lineage>
</organism>
<dbReference type="PROSITE" id="PS50089">
    <property type="entry name" value="ZF_RING_2"/>
    <property type="match status" value="1"/>
</dbReference>
<dbReference type="InterPro" id="IPR013083">
    <property type="entry name" value="Znf_RING/FYVE/PHD"/>
</dbReference>
<feature type="transmembrane region" description="Helical" evidence="9">
    <location>
        <begin position="89"/>
        <end position="105"/>
    </location>
</feature>
<feature type="domain" description="RING-type" evidence="10">
    <location>
        <begin position="224"/>
        <end position="265"/>
    </location>
</feature>
<feature type="transmembrane region" description="Helical" evidence="9">
    <location>
        <begin position="288"/>
        <end position="308"/>
    </location>
</feature>
<dbReference type="STRING" id="944018.H8ZDW1"/>
<dbReference type="OrthoDB" id="8062037at2759"/>
<dbReference type="HOGENOM" id="CLU_055016_0_0_1"/>
<proteinExistence type="predicted"/>
<reference evidence="12" key="2">
    <citation type="submission" date="2012-10" db="EMBL/GenBank/DDBJ databases">
        <authorList>
            <consortium name="The Broad Institute Genome Sequencing Platform"/>
            <consortium name="The Broad Institute Genome Sequencing Center for Infectious Disease"/>
            <person name="Cuomo C."/>
            <person name="Troemel E."/>
            <person name="Walker B."/>
            <person name="Young S.K."/>
            <person name="Zeng Q."/>
            <person name="Gargeya S."/>
            <person name="Fitzgerald M."/>
            <person name="Haas B."/>
            <person name="Abouelleil A."/>
            <person name="Alvarado L."/>
            <person name="Arachchi H.M."/>
            <person name="Berlin A.M."/>
            <person name="Chapman S.B."/>
            <person name="Goldberg J."/>
            <person name="Griggs A."/>
            <person name="Gujja S."/>
            <person name="Hansen M."/>
            <person name="Howarth C."/>
            <person name="Imamovic A."/>
            <person name="Larimer J."/>
            <person name="McCowan C."/>
            <person name="Murphy C."/>
            <person name="Neiman D."/>
            <person name="Pearson M."/>
            <person name="Priest M."/>
            <person name="Roberts A."/>
            <person name="Saif S."/>
            <person name="Shea T."/>
            <person name="Sisk P."/>
            <person name="Sykes S."/>
            <person name="Wortman J."/>
            <person name="Nusbaum C."/>
            <person name="Birren B."/>
        </authorList>
    </citation>
    <scope>NUCLEOTIDE SEQUENCE</scope>
    <source>
        <strain evidence="12">ERTm6</strain>
    </source>
</reference>
<dbReference type="InterPro" id="IPR040176">
    <property type="entry name" value="RNF121/RNF175"/>
</dbReference>
<evidence type="ECO:0000256" key="2">
    <source>
        <dbReference type="ARBA" id="ARBA00022692"/>
    </source>
</evidence>
<evidence type="ECO:0000256" key="8">
    <source>
        <dbReference type="PROSITE-ProRule" id="PRU00175"/>
    </source>
</evidence>
<feature type="transmembrane region" description="Helical" evidence="9">
    <location>
        <begin position="151"/>
        <end position="172"/>
    </location>
</feature>
<dbReference type="EMBL" id="AKIJ01000001">
    <property type="protein sequence ID" value="KFG27042.1"/>
    <property type="molecule type" value="Genomic_DNA"/>
</dbReference>
<evidence type="ECO:0000256" key="1">
    <source>
        <dbReference type="ARBA" id="ARBA00004141"/>
    </source>
</evidence>
<dbReference type="InterPro" id="IPR018957">
    <property type="entry name" value="Znf_C3HC4_RING-type"/>
</dbReference>
<keyword evidence="4 8" id="KW-0863">Zinc-finger</keyword>
<feature type="transmembrane region" description="Helical" evidence="9">
    <location>
        <begin position="178"/>
        <end position="200"/>
    </location>
</feature>
<name>H8ZDW1_NEMA1</name>
<evidence type="ECO:0000256" key="3">
    <source>
        <dbReference type="ARBA" id="ARBA00022723"/>
    </source>
</evidence>
<dbReference type="Gene3D" id="3.30.40.10">
    <property type="entry name" value="Zinc/RING finger domain, C3HC4 (zinc finger)"/>
    <property type="match status" value="1"/>
</dbReference>
<sequence>MGNKAEAENAYGEAESSLDTRGFPEQMKNFSKKGHGMDQDRNIIVVKEVIVVTVDNGSASALSSLIALAIVFVGTQIIASVWKKYHPKSFNVVNVATLIFFPFVAGLLSKSYLFISIWAAIVFTHFVAFKDIFMGRRPRLLTTNVYNIYRVIFQCSLVVSIIGYLMVAFGFFRQIRPMYMGGVRCLMFVLYFTLIIRIGLDIVSSRASGTILPSKAAKTQGNVCPLCQMEIVDKKMTLACKESFHINCIKNWKILGKKDTCPSCKEKVDLSEIEMNPWQKNEYLFTKFLDFTGNLIFAYAVIQGIILFM</sequence>
<keyword evidence="7 9" id="KW-0472">Membrane</keyword>
<dbReference type="Proteomes" id="UP000005622">
    <property type="component" value="Unassembled WGS sequence"/>
</dbReference>
<gene>
    <name evidence="11" type="ORF">NERG_01782</name>
    <name evidence="12" type="ORF">NESG_00114</name>
</gene>
<feature type="transmembrane region" description="Helical" evidence="9">
    <location>
        <begin position="111"/>
        <end position="130"/>
    </location>
</feature>
<evidence type="ECO:0000256" key="4">
    <source>
        <dbReference type="ARBA" id="ARBA00022771"/>
    </source>
</evidence>
<reference evidence="12 13" key="3">
    <citation type="journal article" date="2014" name="Genome Announc.">
        <title>Genome Sequence of the Microsporidian Species Nematocida sp1 Strain ERTm6 (ATCC PRA-372).</title>
        <authorList>
            <person name="Bakowski M.A."/>
            <person name="Priest M."/>
            <person name="Young S."/>
            <person name="Cuomo C.A."/>
            <person name="Troemel E.R."/>
        </authorList>
    </citation>
    <scope>NUCLEOTIDE SEQUENCE [LARGE SCALE GENOMIC DNA]</scope>
    <source>
        <strain evidence="12 13">ERTm6</strain>
    </source>
</reference>
<keyword evidence="5" id="KW-0862">Zinc</keyword>
<dbReference type="PANTHER" id="PTHR13407:SF0">
    <property type="entry name" value="FI05221P"/>
    <property type="match status" value="1"/>
</dbReference>
<accession>A0A086J4H4</accession>
<evidence type="ECO:0000256" key="7">
    <source>
        <dbReference type="ARBA" id="ARBA00023136"/>
    </source>
</evidence>
<dbReference type="Pfam" id="PF00097">
    <property type="entry name" value="zf-C3HC4"/>
    <property type="match status" value="1"/>
</dbReference>
<comment type="subcellular location">
    <subcellularLocation>
        <location evidence="1">Membrane</location>
        <topology evidence="1">Multi-pass membrane protein</topology>
    </subcellularLocation>
</comment>
<dbReference type="Proteomes" id="UP000054524">
    <property type="component" value="Unassembled WGS sequence"/>
</dbReference>
<evidence type="ECO:0000256" key="9">
    <source>
        <dbReference type="SAM" id="Phobius"/>
    </source>
</evidence>
<keyword evidence="3" id="KW-0479">Metal-binding</keyword>
<keyword evidence="6 9" id="KW-1133">Transmembrane helix</keyword>
<protein>
    <recommendedName>
        <fullName evidence="10">RING-type domain-containing protein</fullName>
    </recommendedName>
</protein>
<reference evidence="11" key="1">
    <citation type="submission" date="2011-03" db="EMBL/GenBank/DDBJ databases">
        <title>The Genome Sequence of Nematocida sp1 strain ERTm2.</title>
        <authorList>
            <consortium name="The Broad Institute Genome Sequencing Platform"/>
            <consortium name="The Broad Institute Genome Sequencing Center for Infectious Disease"/>
            <person name="Cuomo C."/>
            <person name="Troemel E."/>
            <person name="Young S.K."/>
            <person name="Zeng Q."/>
            <person name="Gargeya S."/>
            <person name="Fitzgerald M."/>
            <person name="Haas B."/>
            <person name="Abouelleil A."/>
            <person name="Alvarado L."/>
            <person name="Arachchi H.M."/>
            <person name="Berlin A."/>
            <person name="Brown A."/>
            <person name="Chapman S.B."/>
            <person name="Chen Z."/>
            <person name="Dunbar C."/>
            <person name="Freedman E."/>
            <person name="Gearin G."/>
            <person name="Gellesch M."/>
            <person name="Goldberg J."/>
            <person name="Griggs A."/>
            <person name="Gujja S."/>
            <person name="Heilman E.R."/>
            <person name="Heiman D."/>
            <person name="Howarth C."/>
            <person name="Larson L."/>
            <person name="Lui A."/>
            <person name="MacDonald P.J.P."/>
            <person name="Mehta T."/>
            <person name="Montmayeur A."/>
            <person name="Murphy C."/>
            <person name="Neiman D."/>
            <person name="Pearson M."/>
            <person name="Priest M."/>
            <person name="Roberts A."/>
            <person name="Saif S."/>
            <person name="Shea T."/>
            <person name="Shenoy N."/>
            <person name="Sisk P."/>
            <person name="Stolte C."/>
            <person name="Sykes S."/>
            <person name="White J."/>
            <person name="Yandava C."/>
            <person name="Wortman J."/>
            <person name="Nusbaum C."/>
            <person name="Birren B."/>
        </authorList>
    </citation>
    <scope>NUCLEOTIDE SEQUENCE</scope>
    <source>
        <strain evidence="11">ERTm2</strain>
    </source>
</reference>
<dbReference type="GO" id="GO:0036503">
    <property type="term" value="P:ERAD pathway"/>
    <property type="evidence" value="ECO:0007669"/>
    <property type="project" value="TreeGrafter"/>
</dbReference>
<dbReference type="GO" id="GO:0000139">
    <property type="term" value="C:Golgi membrane"/>
    <property type="evidence" value="ECO:0007669"/>
    <property type="project" value="TreeGrafter"/>
</dbReference>
<accession>H8ZDW1</accession>
<feature type="transmembrane region" description="Helical" evidence="9">
    <location>
        <begin position="61"/>
        <end position="82"/>
    </location>
</feature>
<dbReference type="GO" id="GO:0061630">
    <property type="term" value="F:ubiquitin protein ligase activity"/>
    <property type="evidence" value="ECO:0007669"/>
    <property type="project" value="TreeGrafter"/>
</dbReference>
<evidence type="ECO:0000256" key="5">
    <source>
        <dbReference type="ARBA" id="ARBA00022833"/>
    </source>
</evidence>
<dbReference type="GO" id="GO:0008270">
    <property type="term" value="F:zinc ion binding"/>
    <property type="evidence" value="ECO:0007669"/>
    <property type="project" value="UniProtKB-KW"/>
</dbReference>
<evidence type="ECO:0000313" key="13">
    <source>
        <dbReference type="Proteomes" id="UP000054524"/>
    </source>
</evidence>
<dbReference type="GO" id="GO:0005789">
    <property type="term" value="C:endoplasmic reticulum membrane"/>
    <property type="evidence" value="ECO:0007669"/>
    <property type="project" value="TreeGrafter"/>
</dbReference>
<evidence type="ECO:0000313" key="11">
    <source>
        <dbReference type="EMBL" id="EHY65336.1"/>
    </source>
</evidence>
<dbReference type="InterPro" id="IPR001841">
    <property type="entry name" value="Znf_RING"/>
</dbReference>
<evidence type="ECO:0000259" key="10">
    <source>
        <dbReference type="PROSITE" id="PS50089"/>
    </source>
</evidence>
<dbReference type="SUPFAM" id="SSF57850">
    <property type="entry name" value="RING/U-box"/>
    <property type="match status" value="1"/>
</dbReference>
<evidence type="ECO:0000256" key="6">
    <source>
        <dbReference type="ARBA" id="ARBA00022989"/>
    </source>
</evidence>
<dbReference type="AlphaFoldDB" id="H8ZDW1"/>